<evidence type="ECO:0000313" key="2">
    <source>
        <dbReference type="EMBL" id="CAB4680000.1"/>
    </source>
</evidence>
<proteinExistence type="predicted"/>
<dbReference type="EMBL" id="CAEZXK010000003">
    <property type="protein sequence ID" value="CAB4680000.1"/>
    <property type="molecule type" value="Genomic_DNA"/>
</dbReference>
<accession>A0A6J6N072</accession>
<feature type="transmembrane region" description="Helical" evidence="1">
    <location>
        <begin position="12"/>
        <end position="37"/>
    </location>
</feature>
<protein>
    <submittedName>
        <fullName evidence="2">Unannotated protein</fullName>
    </submittedName>
</protein>
<feature type="transmembrane region" description="Helical" evidence="1">
    <location>
        <begin position="102"/>
        <end position="121"/>
    </location>
</feature>
<keyword evidence="1" id="KW-1133">Transmembrane helix</keyword>
<reference evidence="2" key="1">
    <citation type="submission" date="2020-05" db="EMBL/GenBank/DDBJ databases">
        <authorList>
            <person name="Chiriac C."/>
            <person name="Salcher M."/>
            <person name="Ghai R."/>
            <person name="Kavagutti S V."/>
        </authorList>
    </citation>
    <scope>NUCLEOTIDE SEQUENCE</scope>
</reference>
<evidence type="ECO:0000256" key="1">
    <source>
        <dbReference type="SAM" id="Phobius"/>
    </source>
</evidence>
<feature type="transmembrane region" description="Helical" evidence="1">
    <location>
        <begin position="43"/>
        <end position="64"/>
    </location>
</feature>
<name>A0A6J6N072_9ZZZZ</name>
<organism evidence="2">
    <name type="scientific">freshwater metagenome</name>
    <dbReference type="NCBI Taxonomy" id="449393"/>
    <lineage>
        <taxon>unclassified sequences</taxon>
        <taxon>metagenomes</taxon>
        <taxon>ecological metagenomes</taxon>
    </lineage>
</organism>
<gene>
    <name evidence="2" type="ORF">UFOPK2370_00198</name>
</gene>
<sequence>MSLKARFLALAWQLRVAVMVIFAEALATSGVALYFLFGLVTDAKLVGALIALCAITAGTAAYLFFVSRQLVFRKRWARTAAIFWQLIQIAIAWNSFTGEITGYYFGGWLLSTAFIGLYFLLNKAVAEQTTEEIDRD</sequence>
<keyword evidence="1" id="KW-0472">Membrane</keyword>
<dbReference type="AlphaFoldDB" id="A0A6J6N072"/>
<keyword evidence="1" id="KW-0812">Transmembrane</keyword>
<feature type="transmembrane region" description="Helical" evidence="1">
    <location>
        <begin position="76"/>
        <end position="96"/>
    </location>
</feature>